<dbReference type="PANTHER" id="PTHR10426">
    <property type="entry name" value="STRICTOSIDINE SYNTHASE-RELATED"/>
    <property type="match status" value="1"/>
</dbReference>
<dbReference type="Pfam" id="PF03088">
    <property type="entry name" value="Str_synth"/>
    <property type="match status" value="1"/>
</dbReference>
<protein>
    <recommendedName>
        <fullName evidence="6">Strictosidine synthase conserved region domain-containing protein</fullName>
    </recommendedName>
</protein>
<evidence type="ECO:0000256" key="1">
    <source>
        <dbReference type="ARBA" id="ARBA00009191"/>
    </source>
</evidence>
<dbReference type="GO" id="GO:0016787">
    <property type="term" value="F:hydrolase activity"/>
    <property type="evidence" value="ECO:0007669"/>
    <property type="project" value="TreeGrafter"/>
</dbReference>
<evidence type="ECO:0000313" key="7">
    <source>
        <dbReference type="EMBL" id="KIZ00438.1"/>
    </source>
</evidence>
<evidence type="ECO:0000259" key="6">
    <source>
        <dbReference type="Pfam" id="PF03088"/>
    </source>
</evidence>
<feature type="domain" description="Strictosidine synthase conserved region" evidence="6">
    <location>
        <begin position="355"/>
        <end position="451"/>
    </location>
</feature>
<name>A0A0D2JMM3_9CHLO</name>
<dbReference type="InterPro" id="IPR011042">
    <property type="entry name" value="6-blade_b-propeller_TolB-like"/>
</dbReference>
<evidence type="ECO:0000313" key="8">
    <source>
        <dbReference type="Proteomes" id="UP000054498"/>
    </source>
</evidence>
<feature type="region of interest" description="Disordered" evidence="4">
    <location>
        <begin position="32"/>
        <end position="67"/>
    </location>
</feature>
<dbReference type="EMBL" id="KK101557">
    <property type="protein sequence ID" value="KIZ00438.1"/>
    <property type="molecule type" value="Genomic_DNA"/>
</dbReference>
<dbReference type="Gene3D" id="2.120.10.30">
    <property type="entry name" value="TolB, C-terminal domain"/>
    <property type="match status" value="1"/>
</dbReference>
<dbReference type="Proteomes" id="UP000054498">
    <property type="component" value="Unassembled WGS sequence"/>
</dbReference>
<evidence type="ECO:0000256" key="4">
    <source>
        <dbReference type="SAM" id="MobiDB-lite"/>
    </source>
</evidence>
<accession>A0A0D2JMM3</accession>
<comment type="similarity">
    <text evidence="1">Belongs to the strictosidine synthase family.</text>
</comment>
<keyword evidence="3" id="KW-0325">Glycoprotein</keyword>
<dbReference type="RefSeq" id="XP_013899457.1">
    <property type="nucleotide sequence ID" value="XM_014044003.1"/>
</dbReference>
<dbReference type="KEGG" id="mng:MNEG_7524"/>
<dbReference type="GeneID" id="25740400"/>
<evidence type="ECO:0000256" key="2">
    <source>
        <dbReference type="ARBA" id="ARBA00022553"/>
    </source>
</evidence>
<organism evidence="7 8">
    <name type="scientific">Monoraphidium neglectum</name>
    <dbReference type="NCBI Taxonomy" id="145388"/>
    <lineage>
        <taxon>Eukaryota</taxon>
        <taxon>Viridiplantae</taxon>
        <taxon>Chlorophyta</taxon>
        <taxon>core chlorophytes</taxon>
        <taxon>Chlorophyceae</taxon>
        <taxon>CS clade</taxon>
        <taxon>Sphaeropleales</taxon>
        <taxon>Selenastraceae</taxon>
        <taxon>Monoraphidium</taxon>
    </lineage>
</organism>
<gene>
    <name evidence="7" type="ORF">MNEG_7524</name>
</gene>
<dbReference type="GO" id="GO:0012505">
    <property type="term" value="C:endomembrane system"/>
    <property type="evidence" value="ECO:0007669"/>
    <property type="project" value="TreeGrafter"/>
</dbReference>
<dbReference type="AlphaFoldDB" id="A0A0D2JMM3"/>
<keyword evidence="5" id="KW-0732">Signal</keyword>
<dbReference type="STRING" id="145388.A0A0D2JMM3"/>
<feature type="signal peptide" evidence="5">
    <location>
        <begin position="1"/>
        <end position="24"/>
    </location>
</feature>
<evidence type="ECO:0000256" key="3">
    <source>
        <dbReference type="ARBA" id="ARBA00023180"/>
    </source>
</evidence>
<feature type="compositionally biased region" description="Polar residues" evidence="4">
    <location>
        <begin position="45"/>
        <end position="55"/>
    </location>
</feature>
<dbReference type="PANTHER" id="PTHR10426:SF88">
    <property type="entry name" value="ADIPOCYTE PLASMA MEMBRANE-ASSOCIATED PROTEIN HEMOMUCIN-RELATED"/>
    <property type="match status" value="1"/>
</dbReference>
<evidence type="ECO:0000256" key="5">
    <source>
        <dbReference type="SAM" id="SignalP"/>
    </source>
</evidence>
<proteinExistence type="inferred from homology"/>
<feature type="chain" id="PRO_5002256169" description="Strictosidine synthase conserved region domain-containing protein" evidence="5">
    <location>
        <begin position="25"/>
        <end position="582"/>
    </location>
</feature>
<dbReference type="Pfam" id="PF20067">
    <property type="entry name" value="SSL_N"/>
    <property type="match status" value="1"/>
</dbReference>
<keyword evidence="8" id="KW-1185">Reference proteome</keyword>
<dbReference type="InterPro" id="IPR018119">
    <property type="entry name" value="Strictosidine_synth_cons-reg"/>
</dbReference>
<keyword evidence="2" id="KW-0597">Phosphoprotein</keyword>
<sequence>MQAQLGALRARLAALSAALLAAEGIPNQAAAGAAETEAAGDREASLSNPRSQASLETAPEGNRRAETDCGMLRSRCGAEAARAAAARAEAAELRERPRVAEESVLGLAAVAVATRESLTAAVAQLQRTSGWVLVPLPYPAAGKHVHQVPADVLPWRPRAMEGVLAPNSKLQQAARLFQGKVQGSESVAVSPEGKLVMLDKFNKVWEASPQPDGSYALDARPVADLGPGRPLGYHFDSQGDLIVCDSFKVRPRRRRRRRGLPRPWPRAGGGQAGMWSSGCGGSLVLEPRLAYVQGWVAGGGRRKMAAAAGSRNAPSAQFLLGLLKLERPSGRVEVLTNQVSASSPLDPGSDILYANDLDIAPDGTIYFTSCTDIQPQKNHLGFWDTYKGWLLDVSQGLPRGRLLSYDPATKETRVLAKGFYYANGVALAEDGSYVMVVETNRIRVHRHWLRGPKAGQTEVAIDHLPGVPDGISRASDGNFWVAVLSPVPPIAKFLREPGVRAAFAWLPEWARPKLKTWGTVIKISGDGEVLHLLHDPDGSRVAFVSAVSESGGRLFIGNLVQDYVSVLDLAAVGAAVGGGGGH</sequence>
<dbReference type="SUPFAM" id="SSF63829">
    <property type="entry name" value="Calcium-dependent phosphotriesterase"/>
    <property type="match status" value="1"/>
</dbReference>
<dbReference type="OrthoDB" id="5307922at2759"/>
<reference evidence="7 8" key="1">
    <citation type="journal article" date="2013" name="BMC Genomics">
        <title>Reconstruction of the lipid metabolism for the microalga Monoraphidium neglectum from its genome sequence reveals characteristics suitable for biofuel production.</title>
        <authorList>
            <person name="Bogen C."/>
            <person name="Al-Dilaimi A."/>
            <person name="Albersmeier A."/>
            <person name="Wichmann J."/>
            <person name="Grundmann M."/>
            <person name="Rupp O."/>
            <person name="Lauersen K.J."/>
            <person name="Blifernez-Klassen O."/>
            <person name="Kalinowski J."/>
            <person name="Goesmann A."/>
            <person name="Mussgnug J.H."/>
            <person name="Kruse O."/>
        </authorList>
    </citation>
    <scope>NUCLEOTIDE SEQUENCE [LARGE SCALE GENOMIC DNA]</scope>
    <source>
        <strain evidence="7 8">SAG 48.87</strain>
    </source>
</reference>